<dbReference type="OrthoDB" id="440676at2759"/>
<evidence type="ECO:0000313" key="7">
    <source>
        <dbReference type="EMBL" id="CAG8445036.1"/>
    </source>
</evidence>
<name>A0A9N8VBP6_9GLOM</name>
<dbReference type="Pfam" id="PF01111">
    <property type="entry name" value="CKS"/>
    <property type="match status" value="1"/>
</dbReference>
<dbReference type="GO" id="GO:0051301">
    <property type="term" value="P:cell division"/>
    <property type="evidence" value="ECO:0007669"/>
    <property type="project" value="UniProtKB-UniRule"/>
</dbReference>
<feature type="region of interest" description="Disordered" evidence="5">
    <location>
        <begin position="26"/>
        <end position="54"/>
    </location>
</feature>
<keyword evidence="8" id="KW-1185">Reference proteome</keyword>
<evidence type="ECO:0000256" key="1">
    <source>
        <dbReference type="ARBA" id="ARBA00007782"/>
    </source>
</evidence>
<dbReference type="GO" id="GO:0016538">
    <property type="term" value="F:cyclin-dependent protein serine/threonine kinase regulator activity"/>
    <property type="evidence" value="ECO:0007669"/>
    <property type="project" value="InterPro"/>
</dbReference>
<dbReference type="FunFam" id="3.30.170.10:FF:000001">
    <property type="entry name" value="Cyclin-dependent kinases regulatory subunit"/>
    <property type="match status" value="1"/>
</dbReference>
<comment type="function">
    <text evidence="4">Binds to the catalytic subunit of the cyclin dependent kinases and is essential for their biological function.</text>
</comment>
<dbReference type="Proteomes" id="UP000789570">
    <property type="component" value="Unassembled WGS sequence"/>
</dbReference>
<evidence type="ECO:0000256" key="3">
    <source>
        <dbReference type="ARBA" id="ARBA00023306"/>
    </source>
</evidence>
<accession>A0A9N8VBP6</accession>
<reference evidence="7" key="1">
    <citation type="submission" date="2021-06" db="EMBL/GenBank/DDBJ databases">
        <authorList>
            <person name="Kallberg Y."/>
            <person name="Tangrot J."/>
            <person name="Rosling A."/>
        </authorList>
    </citation>
    <scope>NUCLEOTIDE SEQUENCE</scope>
    <source>
        <strain evidence="7">UK204</strain>
    </source>
</reference>
<feature type="transmembrane region" description="Helical" evidence="6">
    <location>
        <begin position="210"/>
        <end position="233"/>
    </location>
</feature>
<keyword evidence="6" id="KW-1133">Transmembrane helix</keyword>
<keyword evidence="3 4" id="KW-0131">Cell cycle</keyword>
<dbReference type="PANTHER" id="PTHR23415">
    <property type="entry name" value="CYCLIN-DEPENDENT KINASES REGULATORY SUBUNIT/60S RIBOSOME SUBUNIT BIOGENESIS PROTEIN NIP7"/>
    <property type="match status" value="1"/>
</dbReference>
<comment type="caution">
    <text evidence="7">The sequence shown here is derived from an EMBL/GenBank/DDBJ whole genome shotgun (WGS) entry which is preliminary data.</text>
</comment>
<evidence type="ECO:0000256" key="2">
    <source>
        <dbReference type="ARBA" id="ARBA00022618"/>
    </source>
</evidence>
<dbReference type="PRINTS" id="PR00296">
    <property type="entry name" value="CYCLINKINASE"/>
</dbReference>
<dbReference type="InterPro" id="IPR000789">
    <property type="entry name" value="Cyclin-dep_kinase_reg-sub"/>
</dbReference>
<protein>
    <recommendedName>
        <fullName evidence="4">Cyclin-dependent kinases regulatory subunit</fullName>
    </recommendedName>
</protein>
<dbReference type="SMART" id="SM01084">
    <property type="entry name" value="CKS"/>
    <property type="match status" value="1"/>
</dbReference>
<sequence>MQGQQQILQPQQPQLQQQLQQQQLQQQQILQQQQQQAQEPPEPPKLTEEERRKYEEERRKYEEKLKYAPYEERRTYYIKEYSPHICYSSRYYDDISEYRHVTLPREIAQFLPQDTLLSEEEWRGFGVRQSQGWEHYLIHAPEPHILLFKREKDYQLAYLSNAYHFSILAGQFGFFYTVLSTYYLGASFACLAGIAGVLKNNLKYVKIYAMFYWWQLMLGFTISIVFSVVAFYFDKDLHFCMAVWAYYQRLKVERQYGDIRDSSYIVYYTPIPAYTVVPPPAYDSVPVDSKSSSNILPHSDKQ</sequence>
<dbReference type="AlphaFoldDB" id="A0A9N8VBP6"/>
<evidence type="ECO:0000256" key="4">
    <source>
        <dbReference type="RuleBase" id="RU311113"/>
    </source>
</evidence>
<keyword evidence="6" id="KW-0812">Transmembrane</keyword>
<dbReference type="SUPFAM" id="SSF55637">
    <property type="entry name" value="Cell cycle regulatory proteins"/>
    <property type="match status" value="1"/>
</dbReference>
<organism evidence="7 8">
    <name type="scientific">Funneliformis caledonium</name>
    <dbReference type="NCBI Taxonomy" id="1117310"/>
    <lineage>
        <taxon>Eukaryota</taxon>
        <taxon>Fungi</taxon>
        <taxon>Fungi incertae sedis</taxon>
        <taxon>Mucoromycota</taxon>
        <taxon>Glomeromycotina</taxon>
        <taxon>Glomeromycetes</taxon>
        <taxon>Glomerales</taxon>
        <taxon>Glomeraceae</taxon>
        <taxon>Funneliformis</taxon>
    </lineage>
</organism>
<feature type="compositionally biased region" description="Low complexity" evidence="5">
    <location>
        <begin position="26"/>
        <end position="36"/>
    </location>
</feature>
<feature type="transmembrane region" description="Helical" evidence="6">
    <location>
        <begin position="182"/>
        <end position="198"/>
    </location>
</feature>
<proteinExistence type="inferred from homology"/>
<dbReference type="Gene3D" id="3.30.170.10">
    <property type="entry name" value="Cyclin-dependent kinase, regulatory subunit"/>
    <property type="match status" value="1"/>
</dbReference>
<dbReference type="PROSITE" id="PS00945">
    <property type="entry name" value="CKS_2"/>
    <property type="match status" value="1"/>
</dbReference>
<dbReference type="InterPro" id="IPR036858">
    <property type="entry name" value="Cyclin-dep_kinase_reg-sub_sf"/>
</dbReference>
<feature type="compositionally biased region" description="Basic and acidic residues" evidence="5">
    <location>
        <begin position="45"/>
        <end position="54"/>
    </location>
</feature>
<comment type="similarity">
    <text evidence="1 4">Belongs to the CKS family.</text>
</comment>
<gene>
    <name evidence="7" type="ORF">FCALED_LOCUS833</name>
</gene>
<evidence type="ECO:0000313" key="8">
    <source>
        <dbReference type="Proteomes" id="UP000789570"/>
    </source>
</evidence>
<dbReference type="EMBL" id="CAJVPQ010000091">
    <property type="protein sequence ID" value="CAG8445036.1"/>
    <property type="molecule type" value="Genomic_DNA"/>
</dbReference>
<evidence type="ECO:0000256" key="6">
    <source>
        <dbReference type="SAM" id="Phobius"/>
    </source>
</evidence>
<keyword evidence="6" id="KW-0472">Membrane</keyword>
<feature type="region of interest" description="Disordered" evidence="5">
    <location>
        <begin position="1"/>
        <end position="20"/>
    </location>
</feature>
<keyword evidence="2 4" id="KW-0132">Cell division</keyword>
<evidence type="ECO:0000256" key="5">
    <source>
        <dbReference type="SAM" id="MobiDB-lite"/>
    </source>
</evidence>